<sequence>MTSRSGKIGGAPISLLVALLLLASPVAVPAQAQEEEEQLQIGYSGLSLQGAGDADRKLASDIDAMSAKMAETKKTNDRGTRIADGTDVVLGNFQEVIRIQFSTRWGENVCTGVLLSNDAILTAGHCGCGSNYRAETQYQRAAPDSELPFIELTVSAGPVPFPGYDCRNPNGTQIGHDLALLRIVPLTLNGRRAEEVGPPGHKTNIELDFPVIRSTIQVLSQPDLKSLYIVGFGATESGELAANLQGANVGLISRHCARGRVFASYCAMFREFALGRSSSDPGSKSVDSCGGDSGGPAYRMDTDATFGTYSGKIDAPSRRTLVGIVSRALKGVVHPYPGYCGGGGIYTAVGTRPVLDWLRSENVAFLFDPDPIYQPEAE</sequence>
<dbReference type="EMBL" id="JACBZV010000007">
    <property type="protein sequence ID" value="NYJ13036.1"/>
    <property type="molecule type" value="Genomic_DNA"/>
</dbReference>
<dbReference type="PRINTS" id="PR00722">
    <property type="entry name" value="CHYMOTRYPSIN"/>
</dbReference>
<dbReference type="InterPro" id="IPR043504">
    <property type="entry name" value="Peptidase_S1_PA_chymotrypsin"/>
</dbReference>
<dbReference type="InterPro" id="IPR001314">
    <property type="entry name" value="Peptidase_S1A"/>
</dbReference>
<dbReference type="Pfam" id="PF00089">
    <property type="entry name" value="Trypsin"/>
    <property type="match status" value="1"/>
</dbReference>
<dbReference type="Proteomes" id="UP000535276">
    <property type="component" value="Unassembled WGS sequence"/>
</dbReference>
<accession>A0A7Z0E1F3</accession>
<gene>
    <name evidence="5" type="ORF">GGI64_004117</name>
</gene>
<keyword evidence="3" id="KW-0732">Signal</keyword>
<feature type="chain" id="PRO_5030872342" evidence="3">
    <location>
        <begin position="33"/>
        <end position="378"/>
    </location>
</feature>
<evidence type="ECO:0000256" key="1">
    <source>
        <dbReference type="ARBA" id="ARBA00007664"/>
    </source>
</evidence>
<dbReference type="SMART" id="SM00020">
    <property type="entry name" value="Tryp_SPc"/>
    <property type="match status" value="1"/>
</dbReference>
<dbReference type="PANTHER" id="PTHR24276">
    <property type="entry name" value="POLYSERASE-RELATED"/>
    <property type="match status" value="1"/>
</dbReference>
<dbReference type="PROSITE" id="PS00134">
    <property type="entry name" value="TRYPSIN_HIS"/>
    <property type="match status" value="1"/>
</dbReference>
<dbReference type="GO" id="GO:0004252">
    <property type="term" value="F:serine-type endopeptidase activity"/>
    <property type="evidence" value="ECO:0007669"/>
    <property type="project" value="InterPro"/>
</dbReference>
<dbReference type="RefSeq" id="WP_179612368.1">
    <property type="nucleotide sequence ID" value="NZ_JACBZV010000007.1"/>
</dbReference>
<dbReference type="PANTHER" id="PTHR24276:SF98">
    <property type="entry name" value="FI18310P1-RELATED"/>
    <property type="match status" value="1"/>
</dbReference>
<organism evidence="5 6">
    <name type="scientific">Rhizobium leguminosarum</name>
    <dbReference type="NCBI Taxonomy" id="384"/>
    <lineage>
        <taxon>Bacteria</taxon>
        <taxon>Pseudomonadati</taxon>
        <taxon>Pseudomonadota</taxon>
        <taxon>Alphaproteobacteria</taxon>
        <taxon>Hyphomicrobiales</taxon>
        <taxon>Rhizobiaceae</taxon>
        <taxon>Rhizobium/Agrobacterium group</taxon>
        <taxon>Rhizobium</taxon>
    </lineage>
</organism>
<evidence type="ECO:0000313" key="5">
    <source>
        <dbReference type="EMBL" id="NYJ13036.1"/>
    </source>
</evidence>
<comment type="similarity">
    <text evidence="1">Belongs to the peptidase S1 family.</text>
</comment>
<dbReference type="InterPro" id="IPR001254">
    <property type="entry name" value="Trypsin_dom"/>
</dbReference>
<evidence type="ECO:0000256" key="3">
    <source>
        <dbReference type="SAM" id="SignalP"/>
    </source>
</evidence>
<dbReference type="InterPro" id="IPR018114">
    <property type="entry name" value="TRYPSIN_HIS"/>
</dbReference>
<dbReference type="AlphaFoldDB" id="A0A7Z0E1F3"/>
<evidence type="ECO:0000256" key="2">
    <source>
        <dbReference type="ARBA" id="ARBA00023157"/>
    </source>
</evidence>
<feature type="domain" description="Peptidase S1" evidence="4">
    <location>
        <begin position="82"/>
        <end position="363"/>
    </location>
</feature>
<proteinExistence type="inferred from homology"/>
<keyword evidence="2" id="KW-1015">Disulfide bond</keyword>
<dbReference type="SUPFAM" id="SSF50494">
    <property type="entry name" value="Trypsin-like serine proteases"/>
    <property type="match status" value="1"/>
</dbReference>
<evidence type="ECO:0000313" key="6">
    <source>
        <dbReference type="Proteomes" id="UP000535276"/>
    </source>
</evidence>
<dbReference type="Gene3D" id="2.40.10.10">
    <property type="entry name" value="Trypsin-like serine proteases"/>
    <property type="match status" value="1"/>
</dbReference>
<comment type="caution">
    <text evidence="5">The sequence shown here is derived from an EMBL/GenBank/DDBJ whole genome shotgun (WGS) entry which is preliminary data.</text>
</comment>
<dbReference type="InterPro" id="IPR009003">
    <property type="entry name" value="Peptidase_S1_PA"/>
</dbReference>
<dbReference type="PROSITE" id="PS50240">
    <property type="entry name" value="TRYPSIN_DOM"/>
    <property type="match status" value="1"/>
</dbReference>
<evidence type="ECO:0000259" key="4">
    <source>
        <dbReference type="PROSITE" id="PS50240"/>
    </source>
</evidence>
<feature type="signal peptide" evidence="3">
    <location>
        <begin position="1"/>
        <end position="32"/>
    </location>
</feature>
<dbReference type="GO" id="GO:0006508">
    <property type="term" value="P:proteolysis"/>
    <property type="evidence" value="ECO:0007669"/>
    <property type="project" value="InterPro"/>
</dbReference>
<protein>
    <submittedName>
        <fullName evidence="5">V8-like Glu-specific endopeptidase</fullName>
    </submittedName>
</protein>
<name>A0A7Z0E1F3_RHILE</name>
<dbReference type="InterPro" id="IPR050430">
    <property type="entry name" value="Peptidase_S1"/>
</dbReference>
<reference evidence="5 6" key="1">
    <citation type="submission" date="2020-07" db="EMBL/GenBank/DDBJ databases">
        <title>Genomic Encyclopedia of Type Strains, Phase IV (KMG-V): Genome sequencing to study the core and pangenomes of soil and plant-associated prokaryotes.</title>
        <authorList>
            <person name="Whitman W."/>
        </authorList>
    </citation>
    <scope>NUCLEOTIDE SEQUENCE [LARGE SCALE GENOMIC DNA]</scope>
    <source>
        <strain evidence="5 6">SEMIA 4052</strain>
    </source>
</reference>